<dbReference type="SUPFAM" id="SSF69318">
    <property type="entry name" value="Integrin alpha N-terminal domain"/>
    <property type="match status" value="1"/>
</dbReference>
<keyword evidence="2" id="KW-0812">Transmembrane</keyword>
<dbReference type="Pfam" id="PF01364">
    <property type="entry name" value="Peptidase_C25"/>
    <property type="match status" value="1"/>
</dbReference>
<dbReference type="InterPro" id="IPR036116">
    <property type="entry name" value="FN3_sf"/>
</dbReference>
<dbReference type="SUPFAM" id="SSF52129">
    <property type="entry name" value="Caspase-like"/>
    <property type="match status" value="1"/>
</dbReference>
<evidence type="ECO:0000256" key="3">
    <source>
        <dbReference type="ARBA" id="ARBA00022989"/>
    </source>
</evidence>
<dbReference type="PROSITE" id="PS50853">
    <property type="entry name" value="FN3"/>
    <property type="match status" value="1"/>
</dbReference>
<dbReference type="SUPFAM" id="SSF49265">
    <property type="entry name" value="Fibronectin type III"/>
    <property type="match status" value="1"/>
</dbReference>
<name>A0A7V5H239_CALAY</name>
<dbReference type="Gene3D" id="3.40.50.1460">
    <property type="match status" value="1"/>
</dbReference>
<dbReference type="PANTHER" id="PTHR21419:SF23">
    <property type="entry name" value="PROTEIN DEFECTIVE IN EXINE FORMATION 1"/>
    <property type="match status" value="1"/>
</dbReference>
<dbReference type="EMBL" id="DRTD01000118">
    <property type="protein sequence ID" value="HHE54444.1"/>
    <property type="molecule type" value="Genomic_DNA"/>
</dbReference>
<dbReference type="InterPro" id="IPR001769">
    <property type="entry name" value="Gingipain"/>
</dbReference>
<dbReference type="Gene3D" id="2.60.40.10">
    <property type="entry name" value="Immunoglobulins"/>
    <property type="match status" value="1"/>
</dbReference>
<evidence type="ECO:0000256" key="4">
    <source>
        <dbReference type="ARBA" id="ARBA00023136"/>
    </source>
</evidence>
<feature type="non-terminal residue" evidence="6">
    <location>
        <position position="1"/>
    </location>
</feature>
<sequence>LILKHIDPLIPSHFDRTMVGQSETGSSTALPLSELNKSYGLIFSEGHGLYFTYRPGARGSDLYNYHLNELTNPDPAIWYMASCYTNDISKRCFGEDYLLSPTGGGVAYIGNSSWEYPFSGIYLEKEFFNLAFYQGFYHLSEAHYLSRLPYLGYLNFEGPSRIIVYSTIVLGDPEMPVWTDRVKEFVLQDSIILGQTSRYLQVNLTRADSNALPLSNATVVLYKKGQLYKIARTDEQGIARFDLNGIVSDSVKLTAWARNFRPQQKWLDLTTGERYRFELLQARLDDVEGNDNGQCEPGEIFNLKLKLKNSGQADWSHATRLHITASRALCQLADTLIFLNRLLAAGQTLDTTLTQLSLTGNIVSDTTFMLEVGVEPQRAKRLMAPIPISVYVPELRIQSLSVATLADTTGGFNTSSLILFLENTGNGAARQLVGQLSTTDSLVTIEDGQVYIKNLPQDSTVLLDGDLIFKHLTWDLHFTLTLTDAAGHQWQFKLDLEPPQPVEQLTVAPDIDGGITLNRLPTSSADVYGYLIYRSESAAGPFTLLTQKPVRNAGHFVDQQVDAGVRYFYTIQAVDSSGNYSAFSDTIQSWSSLPFQEGFPIRPSVKAIGSEISGVTSFDLDGDGLKELIATGGNGQLHVYNWRGELLFRAEGLEGDLTFAAVGQVTGEAQPEIVVAAYKEGVEQNHLYVLDSRNGQLLASVDLHYNAPMPVVLSDLNGDGFDEMLLLTHANNAPQPPQNSRLFIFTDSSGTLTGFKDWPDEGYTFSGSASVGELAVGDLDGSGQLSVLVPTVDKKLYCFKPDSSVDPVWTKTMVNPLEAPLTLADINNDDSLEIIVPVVKSDLLFVLKSDGSPLPGWENGLPCNVTNPYWRVSPAIVGNVDEDDDLEIIYVGRDAVYIFEKD</sequence>
<evidence type="ECO:0000313" key="6">
    <source>
        <dbReference type="EMBL" id="HHE54444.1"/>
    </source>
</evidence>
<dbReference type="InterPro" id="IPR045232">
    <property type="entry name" value="FAM234"/>
</dbReference>
<keyword evidence="4" id="KW-0472">Membrane</keyword>
<dbReference type="GO" id="GO:0006508">
    <property type="term" value="P:proteolysis"/>
    <property type="evidence" value="ECO:0007669"/>
    <property type="project" value="InterPro"/>
</dbReference>
<dbReference type="InterPro" id="IPR029030">
    <property type="entry name" value="Caspase-like_dom_sf"/>
</dbReference>
<organism evidence="6">
    <name type="scientific">Caldithrix abyssi</name>
    <dbReference type="NCBI Taxonomy" id="187145"/>
    <lineage>
        <taxon>Bacteria</taxon>
        <taxon>Pseudomonadati</taxon>
        <taxon>Calditrichota</taxon>
        <taxon>Calditrichia</taxon>
        <taxon>Calditrichales</taxon>
        <taxon>Calditrichaceae</taxon>
        <taxon>Caldithrix</taxon>
    </lineage>
</organism>
<proteinExistence type="predicted"/>
<dbReference type="InterPro" id="IPR013783">
    <property type="entry name" value="Ig-like_fold"/>
</dbReference>
<dbReference type="AlphaFoldDB" id="A0A7V5H239"/>
<comment type="caution">
    <text evidence="6">The sequence shown here is derived from an EMBL/GenBank/DDBJ whole genome shotgun (WGS) entry which is preliminary data.</text>
</comment>
<evidence type="ECO:0000259" key="5">
    <source>
        <dbReference type="PROSITE" id="PS50853"/>
    </source>
</evidence>
<evidence type="ECO:0000256" key="1">
    <source>
        <dbReference type="ARBA" id="ARBA00004167"/>
    </source>
</evidence>
<reference evidence="6" key="1">
    <citation type="journal article" date="2020" name="mSystems">
        <title>Genome- and Community-Level Interaction Insights into Carbon Utilization and Element Cycling Functions of Hydrothermarchaeota in Hydrothermal Sediment.</title>
        <authorList>
            <person name="Zhou Z."/>
            <person name="Liu Y."/>
            <person name="Xu W."/>
            <person name="Pan J."/>
            <person name="Luo Z.H."/>
            <person name="Li M."/>
        </authorList>
    </citation>
    <scope>NUCLEOTIDE SEQUENCE [LARGE SCALE GENOMIC DNA]</scope>
    <source>
        <strain evidence="6">HyVt-76</strain>
    </source>
</reference>
<accession>A0A7V5H239</accession>
<dbReference type="InterPro" id="IPR028994">
    <property type="entry name" value="Integrin_alpha_N"/>
</dbReference>
<dbReference type="Gene3D" id="2.130.10.130">
    <property type="entry name" value="Integrin alpha, N-terminal"/>
    <property type="match status" value="1"/>
</dbReference>
<feature type="non-terminal residue" evidence="6">
    <location>
        <position position="902"/>
    </location>
</feature>
<feature type="domain" description="Fibronectin type-III" evidence="5">
    <location>
        <begin position="498"/>
        <end position="595"/>
    </location>
</feature>
<evidence type="ECO:0000256" key="2">
    <source>
        <dbReference type="ARBA" id="ARBA00022692"/>
    </source>
</evidence>
<dbReference type="GO" id="GO:0016020">
    <property type="term" value="C:membrane"/>
    <property type="evidence" value="ECO:0007669"/>
    <property type="project" value="UniProtKB-SubCell"/>
</dbReference>
<dbReference type="InterPro" id="IPR003961">
    <property type="entry name" value="FN3_dom"/>
</dbReference>
<gene>
    <name evidence="6" type="ORF">ENL21_01590</name>
</gene>
<dbReference type="Proteomes" id="UP000886111">
    <property type="component" value="Unassembled WGS sequence"/>
</dbReference>
<comment type="subcellular location">
    <subcellularLocation>
        <location evidence="1">Membrane</location>
        <topology evidence="1">Single-pass membrane protein</topology>
    </subcellularLocation>
</comment>
<keyword evidence="3" id="KW-1133">Transmembrane helix</keyword>
<protein>
    <recommendedName>
        <fullName evidence="5">Fibronectin type-III domain-containing protein</fullName>
    </recommendedName>
</protein>
<dbReference type="PANTHER" id="PTHR21419">
    <property type="match status" value="1"/>
</dbReference>
<dbReference type="GO" id="GO:0008234">
    <property type="term" value="F:cysteine-type peptidase activity"/>
    <property type="evidence" value="ECO:0007669"/>
    <property type="project" value="InterPro"/>
</dbReference>